<dbReference type="STRING" id="91626.A0A0C9MXA0"/>
<evidence type="ECO:0000259" key="7">
    <source>
        <dbReference type="PROSITE" id="PS51387"/>
    </source>
</evidence>
<dbReference type="Gene3D" id="3.30.465.10">
    <property type="match status" value="1"/>
</dbReference>
<evidence type="ECO:0000256" key="2">
    <source>
        <dbReference type="ARBA" id="ARBA00008000"/>
    </source>
</evidence>
<dbReference type="FunFam" id="3.30.43.10:FF:000011">
    <property type="entry name" value="D-lactate dehydrogenase (Cytochrome)"/>
    <property type="match status" value="1"/>
</dbReference>
<name>A0A0C9MXA0_9FUNG</name>
<dbReference type="Proteomes" id="UP000053815">
    <property type="component" value="Unassembled WGS sequence"/>
</dbReference>
<dbReference type="OrthoDB" id="5332616at2759"/>
<dbReference type="InterPro" id="IPR016166">
    <property type="entry name" value="FAD-bd_PCMH"/>
</dbReference>
<evidence type="ECO:0000256" key="6">
    <source>
        <dbReference type="ARBA" id="ARBA00051436"/>
    </source>
</evidence>
<protein>
    <submittedName>
        <fullName evidence="8">Mitochondrial D-lactate dehydrogenase</fullName>
    </submittedName>
</protein>
<proteinExistence type="inferred from homology"/>
<dbReference type="InterPro" id="IPR036318">
    <property type="entry name" value="FAD-bd_PCMH-like_sf"/>
</dbReference>
<dbReference type="GO" id="GO:0004458">
    <property type="term" value="F:D-lactate dehydrogenase (cytochrome) activity"/>
    <property type="evidence" value="ECO:0007669"/>
    <property type="project" value="UniProtKB-EC"/>
</dbReference>
<dbReference type="Pfam" id="PF01565">
    <property type="entry name" value="FAD_binding_4"/>
    <property type="match status" value="1"/>
</dbReference>
<dbReference type="FunFam" id="1.10.45.10:FF:000001">
    <property type="entry name" value="D-lactate dehydrogenase mitochondrial"/>
    <property type="match status" value="1"/>
</dbReference>
<comment type="cofactor">
    <cofactor evidence="1">
        <name>FAD</name>
        <dbReference type="ChEBI" id="CHEBI:57692"/>
    </cofactor>
</comment>
<evidence type="ECO:0000256" key="4">
    <source>
        <dbReference type="ARBA" id="ARBA00022827"/>
    </source>
</evidence>
<accession>A0A0C9MXA0</accession>
<keyword evidence="4" id="KW-0274">FAD</keyword>
<dbReference type="PROSITE" id="PS51387">
    <property type="entry name" value="FAD_PCMH"/>
    <property type="match status" value="1"/>
</dbReference>
<dbReference type="SUPFAM" id="SSF56176">
    <property type="entry name" value="FAD-binding/transporter-associated domain-like"/>
    <property type="match status" value="1"/>
</dbReference>
<organism evidence="8">
    <name type="scientific">Mucor ambiguus</name>
    <dbReference type="NCBI Taxonomy" id="91626"/>
    <lineage>
        <taxon>Eukaryota</taxon>
        <taxon>Fungi</taxon>
        <taxon>Fungi incertae sedis</taxon>
        <taxon>Mucoromycota</taxon>
        <taxon>Mucoromycotina</taxon>
        <taxon>Mucoromycetes</taxon>
        <taxon>Mucorales</taxon>
        <taxon>Mucorineae</taxon>
        <taxon>Mucoraceae</taxon>
        <taxon>Mucor</taxon>
    </lineage>
</organism>
<dbReference type="InterPro" id="IPR051264">
    <property type="entry name" value="FAD-oxidored/transferase_4"/>
</dbReference>
<gene>
    <name evidence="8" type="ORF">MAM1_0193d07699</name>
</gene>
<dbReference type="AlphaFoldDB" id="A0A0C9MXA0"/>
<dbReference type="SUPFAM" id="SSF55103">
    <property type="entry name" value="FAD-linked oxidases, C-terminal domain"/>
    <property type="match status" value="1"/>
</dbReference>
<dbReference type="InterPro" id="IPR004113">
    <property type="entry name" value="FAD-bd_oxidored_4_C"/>
</dbReference>
<dbReference type="EMBL" id="DF836482">
    <property type="protein sequence ID" value="GAN08192.1"/>
    <property type="molecule type" value="Genomic_DNA"/>
</dbReference>
<dbReference type="PANTHER" id="PTHR43716">
    <property type="entry name" value="D-2-HYDROXYGLUTARATE DEHYDROGENASE, MITOCHONDRIAL"/>
    <property type="match status" value="1"/>
</dbReference>
<dbReference type="PANTHER" id="PTHR43716:SF1">
    <property type="entry name" value="D-2-HYDROXYGLUTARATE DEHYDROGENASE, MITOCHONDRIAL"/>
    <property type="match status" value="1"/>
</dbReference>
<evidence type="ECO:0000256" key="1">
    <source>
        <dbReference type="ARBA" id="ARBA00001974"/>
    </source>
</evidence>
<comment type="similarity">
    <text evidence="2">Belongs to the FAD-binding oxidoreductase/transferase type 4 family.</text>
</comment>
<dbReference type="Pfam" id="PF02913">
    <property type="entry name" value="FAD-oxidase_C"/>
    <property type="match status" value="1"/>
</dbReference>
<dbReference type="Gene3D" id="3.30.70.2740">
    <property type="match status" value="1"/>
</dbReference>
<keyword evidence="3" id="KW-0285">Flavoprotein</keyword>
<dbReference type="GO" id="GO:0071949">
    <property type="term" value="F:FAD binding"/>
    <property type="evidence" value="ECO:0007669"/>
    <property type="project" value="InterPro"/>
</dbReference>
<keyword evidence="5" id="KW-0560">Oxidoreductase</keyword>
<comment type="catalytic activity">
    <reaction evidence="6">
        <text>(R)-lactate + 2 Fe(III)-[cytochrome c] = 2 Fe(II)-[cytochrome c] + pyruvate + 2 H(+)</text>
        <dbReference type="Rhea" id="RHEA:13521"/>
        <dbReference type="Rhea" id="RHEA-COMP:10350"/>
        <dbReference type="Rhea" id="RHEA-COMP:14399"/>
        <dbReference type="ChEBI" id="CHEBI:15361"/>
        <dbReference type="ChEBI" id="CHEBI:15378"/>
        <dbReference type="ChEBI" id="CHEBI:16004"/>
        <dbReference type="ChEBI" id="CHEBI:29033"/>
        <dbReference type="ChEBI" id="CHEBI:29034"/>
        <dbReference type="EC" id="1.1.2.4"/>
    </reaction>
</comment>
<dbReference type="InterPro" id="IPR016167">
    <property type="entry name" value="FAD-bd_PCMH_sub1"/>
</dbReference>
<reference evidence="8" key="1">
    <citation type="submission" date="2014-09" db="EMBL/GenBank/DDBJ databases">
        <title>Draft genome sequence of an oleaginous Mucoromycotina fungus Mucor ambiguus NBRC6742.</title>
        <authorList>
            <person name="Takeda I."/>
            <person name="Yamane N."/>
            <person name="Morita T."/>
            <person name="Tamano K."/>
            <person name="Machida M."/>
            <person name="Baker S."/>
            <person name="Koike H."/>
        </authorList>
    </citation>
    <scope>NUCLEOTIDE SEQUENCE</scope>
    <source>
        <strain evidence="8">NBRC 6742</strain>
    </source>
</reference>
<dbReference type="InterPro" id="IPR016169">
    <property type="entry name" value="FAD-bd_PCMH_sub2"/>
</dbReference>
<dbReference type="Gene3D" id="3.30.43.10">
    <property type="entry name" value="Uridine Diphospho-n-acetylenolpyruvylglucosamine Reductase, domain 2"/>
    <property type="match status" value="1"/>
</dbReference>
<evidence type="ECO:0000256" key="5">
    <source>
        <dbReference type="ARBA" id="ARBA00023002"/>
    </source>
</evidence>
<keyword evidence="9" id="KW-1185">Reference proteome</keyword>
<dbReference type="Gene3D" id="3.30.70.2190">
    <property type="match status" value="1"/>
</dbReference>
<dbReference type="FunFam" id="3.30.465.10:FF:000001">
    <property type="entry name" value="D-2-hydroxyglutarate dehydrogenase, mitochondrial"/>
    <property type="match status" value="1"/>
</dbReference>
<sequence length="540" mass="59421">MTGCANAFSHSGEMCASHHFSHTLLSSLMLQKRLLHSSRSVFSRALTPLTHVKHPEFQRNPVFSKITNKDVEFFKTVLAPNNIVHESDPESTNMIQYNTDWFNLYRGSSSLCLFPTTTEQASQILKYCNKQKLAVVPQGGNTGVSGGAVPVFDEVIVNTSKMNKIRHFDAVSGAVVVDCGVVLESLDQYLEPRGYTIPLDLGAKGSCQLGGNVSTNAGGLRLMRFGNLHGNVLGLEVVLPDGTILENLSTLRKDNTGYDLKQLFIGAEGTLGLVTGVSLLTPRRPKSVNVAMVGLASFEDVQKAFVMAKEDLSEILSAFEFWDSDSVDVVKSQMMQDVNYPIEGEHAFYALLETQGSKQEHDQEKLDEYLGRLLETGVAKDGVMAQDAKQVNSLWGWREKIPESISKSGTAMTYDVSMEVPLLYKMVEDAKKHFGDKNQLGPDKLYSNLLGFGHVGDGNLHIMANLGRFDDHGQEAMDEFVFSWAMKNNGSITAEHGVGVSKVNYMNRAKSPVQLALMKTIKNAIDPNGIMNPYKVIPEQ</sequence>
<dbReference type="InterPro" id="IPR016164">
    <property type="entry name" value="FAD-linked_Oxase-like_C"/>
</dbReference>
<feature type="domain" description="FAD-binding PCMH-type" evidence="7">
    <location>
        <begin position="105"/>
        <end position="284"/>
    </location>
</feature>
<dbReference type="GO" id="GO:0005739">
    <property type="term" value="C:mitochondrion"/>
    <property type="evidence" value="ECO:0007669"/>
    <property type="project" value="TreeGrafter"/>
</dbReference>
<evidence type="ECO:0000313" key="9">
    <source>
        <dbReference type="Proteomes" id="UP000053815"/>
    </source>
</evidence>
<evidence type="ECO:0000256" key="3">
    <source>
        <dbReference type="ARBA" id="ARBA00022630"/>
    </source>
</evidence>
<dbReference type="Gene3D" id="1.10.45.10">
    <property type="entry name" value="Vanillyl-alcohol Oxidase, Chain A, domain 4"/>
    <property type="match status" value="1"/>
</dbReference>
<dbReference type="InterPro" id="IPR006094">
    <property type="entry name" value="Oxid_FAD_bind_N"/>
</dbReference>
<dbReference type="InterPro" id="IPR016171">
    <property type="entry name" value="Vanillyl_alc_oxidase_C-sub2"/>
</dbReference>
<dbReference type="FunFam" id="3.30.70.2190:FF:000001">
    <property type="entry name" value="D-2-hydroxyglutarate dehydrogenase mitochondrial"/>
    <property type="match status" value="1"/>
</dbReference>
<evidence type="ECO:0000313" key="8">
    <source>
        <dbReference type="EMBL" id="GAN08192.1"/>
    </source>
</evidence>